<dbReference type="Proteomes" id="UP001299220">
    <property type="component" value="Unassembled WGS sequence"/>
</dbReference>
<comment type="similarity">
    <text evidence="4">Belongs to the peptidase C1 family.</text>
</comment>
<dbReference type="SUPFAM" id="SSF54001">
    <property type="entry name" value="Cysteine proteinases"/>
    <property type="match status" value="1"/>
</dbReference>
<organism evidence="5 6">
    <name type="scientific">Anaeromassilibacillus senegalensis</name>
    <dbReference type="NCBI Taxonomy" id="1673717"/>
    <lineage>
        <taxon>Bacteria</taxon>
        <taxon>Bacillati</taxon>
        <taxon>Bacillota</taxon>
        <taxon>Clostridia</taxon>
        <taxon>Eubacteriales</taxon>
        <taxon>Acutalibacteraceae</taxon>
        <taxon>Anaeromassilibacillus</taxon>
    </lineage>
</organism>
<evidence type="ECO:0000256" key="1">
    <source>
        <dbReference type="ARBA" id="ARBA00022670"/>
    </source>
</evidence>
<dbReference type="RefSeq" id="WP_235323214.1">
    <property type="nucleotide sequence ID" value="NZ_JAFBIT010000001.1"/>
</dbReference>
<gene>
    <name evidence="5" type="ORF">JQM67_06245</name>
</gene>
<evidence type="ECO:0000256" key="4">
    <source>
        <dbReference type="PIRNR" id="PIRNR005700"/>
    </source>
</evidence>
<evidence type="ECO:0000256" key="2">
    <source>
        <dbReference type="ARBA" id="ARBA00022801"/>
    </source>
</evidence>
<dbReference type="PIRSF" id="PIRSF005700">
    <property type="entry name" value="PepC"/>
    <property type="match status" value="1"/>
</dbReference>
<comment type="caution">
    <text evidence="5">The sequence shown here is derived from an EMBL/GenBank/DDBJ whole genome shotgun (WGS) entry which is preliminary data.</text>
</comment>
<dbReference type="EMBL" id="JAFBIT010000001">
    <property type="protein sequence ID" value="MCF2652196.1"/>
    <property type="molecule type" value="Genomic_DNA"/>
</dbReference>
<keyword evidence="4" id="KW-0031">Aminopeptidase</keyword>
<evidence type="ECO:0000313" key="6">
    <source>
        <dbReference type="Proteomes" id="UP001299220"/>
    </source>
</evidence>
<dbReference type="InterPro" id="IPR038765">
    <property type="entry name" value="Papain-like_cys_pep_sf"/>
</dbReference>
<dbReference type="InterPro" id="IPR000169">
    <property type="entry name" value="Pept_cys_AS"/>
</dbReference>
<protein>
    <recommendedName>
        <fullName evidence="4">Aminopeptidase</fullName>
    </recommendedName>
</protein>
<dbReference type="PANTHER" id="PTHR10363">
    <property type="entry name" value="BLEOMYCIN HYDROLASE"/>
    <property type="match status" value="1"/>
</dbReference>
<dbReference type="CDD" id="cd00585">
    <property type="entry name" value="Peptidase_C1B"/>
    <property type="match status" value="1"/>
</dbReference>
<dbReference type="Gene3D" id="3.90.70.10">
    <property type="entry name" value="Cysteine proteinases"/>
    <property type="match status" value="1"/>
</dbReference>
<evidence type="ECO:0000313" key="5">
    <source>
        <dbReference type="EMBL" id="MCF2652196.1"/>
    </source>
</evidence>
<keyword evidence="3 4" id="KW-0788">Thiol protease</keyword>
<dbReference type="PROSITE" id="PS00139">
    <property type="entry name" value="THIOL_PROTEASE_CYS"/>
    <property type="match status" value="1"/>
</dbReference>
<dbReference type="InterPro" id="IPR004134">
    <property type="entry name" value="Peptidase_C1B"/>
</dbReference>
<dbReference type="Pfam" id="PF03051">
    <property type="entry name" value="Peptidase_C1_2"/>
    <property type="match status" value="1"/>
</dbReference>
<keyword evidence="1 4" id="KW-0645">Protease</keyword>
<sequence length="446" mass="50695">MNREITRETLSVFEKAFDSDRANRVAMNAATKNGVNNAAVRAESAREMRHTFNISLEQGEITNQKQSGRCWMFAALNTMRFRVMKKLGLKTFELSQNYTLFYDKLEKSNYFLESILETLDEPTNGRLIAYLLSSPLGDGGQWDMFVNLVEKYGVVPKEIMPETVASSSTRELVGYLTEKLREFACTLRTAHQAGAPMEALRAQKDEMLRTIYNMLCIALGKPPVTFDFEADTPNGFVRDLGITPQDFFKKYVDMDLSQYISLINAPTADKPYGKTYTVAFLGNVKEGRPVKYLNLPIEALKDAAIAQMQDGEPVWFGCDVGKRSVRDSGVMDLDALDLETLFSTKFTMNKAQRLDYGQSLMTHAMVFQGVNLDENGRPNRWRVENSWGKDAGHNGYYIMSDAWFDEYMYQVVVNKKYLTEEQRAAFEQAPITLEPWDPMGSLATLR</sequence>
<dbReference type="PANTHER" id="PTHR10363:SF2">
    <property type="entry name" value="BLEOMYCIN HYDROLASE"/>
    <property type="match status" value="1"/>
</dbReference>
<accession>A0ABS9CM26</accession>
<reference evidence="5 6" key="1">
    <citation type="submission" date="2020-12" db="EMBL/GenBank/DDBJ databases">
        <title>Whole genome sequences of gut porcine anaerobes.</title>
        <authorList>
            <person name="Kubasova T."/>
            <person name="Jahodarova E."/>
            <person name="Rychlik I."/>
        </authorList>
    </citation>
    <scope>NUCLEOTIDE SEQUENCE [LARGE SCALE GENOMIC DNA]</scope>
    <source>
        <strain evidence="5 6">An867</strain>
    </source>
</reference>
<keyword evidence="2 4" id="KW-0378">Hydrolase</keyword>
<name>A0ABS9CM26_9FIRM</name>
<keyword evidence="6" id="KW-1185">Reference proteome</keyword>
<evidence type="ECO:0000256" key="3">
    <source>
        <dbReference type="ARBA" id="ARBA00022807"/>
    </source>
</evidence>
<proteinExistence type="inferred from homology"/>